<comment type="caution">
    <text evidence="1">The sequence shown here is derived from an EMBL/GenBank/DDBJ whole genome shotgun (WGS) entry which is preliminary data.</text>
</comment>
<dbReference type="EMBL" id="PGOL01000362">
    <property type="protein sequence ID" value="PKI71695.1"/>
    <property type="molecule type" value="Genomic_DNA"/>
</dbReference>
<organism evidence="1 2">
    <name type="scientific">Punica granatum</name>
    <name type="common">Pomegranate</name>
    <dbReference type="NCBI Taxonomy" id="22663"/>
    <lineage>
        <taxon>Eukaryota</taxon>
        <taxon>Viridiplantae</taxon>
        <taxon>Streptophyta</taxon>
        <taxon>Embryophyta</taxon>
        <taxon>Tracheophyta</taxon>
        <taxon>Spermatophyta</taxon>
        <taxon>Magnoliopsida</taxon>
        <taxon>eudicotyledons</taxon>
        <taxon>Gunneridae</taxon>
        <taxon>Pentapetalae</taxon>
        <taxon>rosids</taxon>
        <taxon>malvids</taxon>
        <taxon>Myrtales</taxon>
        <taxon>Lythraceae</taxon>
        <taxon>Punica</taxon>
    </lineage>
</organism>
<reference evidence="1 2" key="1">
    <citation type="submission" date="2017-11" db="EMBL/GenBank/DDBJ databases">
        <title>De-novo sequencing of pomegranate (Punica granatum L.) genome.</title>
        <authorList>
            <person name="Akparov Z."/>
            <person name="Amiraslanov A."/>
            <person name="Hajiyeva S."/>
            <person name="Abbasov M."/>
            <person name="Kaur K."/>
            <person name="Hamwieh A."/>
            <person name="Solovyev V."/>
            <person name="Salamov A."/>
            <person name="Braich B."/>
            <person name="Kosarev P."/>
            <person name="Mahmoud A."/>
            <person name="Hajiyev E."/>
            <person name="Babayeva S."/>
            <person name="Izzatullayeva V."/>
            <person name="Mammadov A."/>
            <person name="Mammadov A."/>
            <person name="Sharifova S."/>
            <person name="Ojaghi J."/>
            <person name="Eynullazada K."/>
            <person name="Bayramov B."/>
            <person name="Abdulazimova A."/>
            <person name="Shahmuradov I."/>
        </authorList>
    </citation>
    <scope>NUCLEOTIDE SEQUENCE [LARGE SCALE GENOMIC DNA]</scope>
    <source>
        <strain evidence="2">cv. AG2017</strain>
        <tissue evidence="1">Leaf</tissue>
    </source>
</reference>
<accession>A0A2I0KT92</accession>
<evidence type="ECO:0000313" key="2">
    <source>
        <dbReference type="Proteomes" id="UP000233551"/>
    </source>
</evidence>
<name>A0A2I0KT92_PUNGR</name>
<protein>
    <submittedName>
        <fullName evidence="1">Uncharacterized protein</fullName>
    </submittedName>
</protein>
<sequence length="63" mass="6786">MVKCVYQKLDCIAAINVAGGEVAGRGWAGGQGGEYVPPEIDGWIAQVTWANKIVVWCVNNSYE</sequence>
<dbReference type="AlphaFoldDB" id="A0A2I0KT92"/>
<gene>
    <name evidence="1" type="ORF">CRG98_007917</name>
</gene>
<dbReference type="Proteomes" id="UP000233551">
    <property type="component" value="Unassembled WGS sequence"/>
</dbReference>
<keyword evidence="2" id="KW-1185">Reference proteome</keyword>
<evidence type="ECO:0000313" key="1">
    <source>
        <dbReference type="EMBL" id="PKI71695.1"/>
    </source>
</evidence>
<proteinExistence type="predicted"/>